<dbReference type="GO" id="GO:0005886">
    <property type="term" value="C:plasma membrane"/>
    <property type="evidence" value="ECO:0007669"/>
    <property type="project" value="UniProtKB-SubCell"/>
</dbReference>
<dbReference type="PROSITE" id="PS00078">
    <property type="entry name" value="COX2"/>
    <property type="match status" value="1"/>
</dbReference>
<proteinExistence type="inferred from homology"/>
<keyword evidence="3 14" id="KW-0813">Transport</keyword>
<evidence type="ECO:0000256" key="16">
    <source>
        <dbReference type="SAM" id="MobiDB-lite"/>
    </source>
</evidence>
<keyword evidence="4 14" id="KW-0679">Respiratory chain</keyword>
<name>A0A8J4H8A7_9PROT</name>
<dbReference type="InterPro" id="IPR036257">
    <property type="entry name" value="Cyt_c_oxidase_su2_TM_sf"/>
</dbReference>
<evidence type="ECO:0000256" key="5">
    <source>
        <dbReference type="ARBA" id="ARBA00022692"/>
    </source>
</evidence>
<dbReference type="InterPro" id="IPR034210">
    <property type="entry name" value="CcO_II_C"/>
</dbReference>
<feature type="domain" description="Cytochrome oxidase subunit II transmembrane region profile" evidence="20">
    <location>
        <begin position="48"/>
        <end position="143"/>
    </location>
</feature>
<comment type="subcellular location">
    <subcellularLocation>
        <location evidence="14">Cell membrane</location>
        <topology evidence="14">Multi-pass membrane protein</topology>
    </subcellularLocation>
    <subcellularLocation>
        <location evidence="1">Membrane</location>
        <topology evidence="1">Multi-pass membrane protein</topology>
    </subcellularLocation>
</comment>
<evidence type="ECO:0000256" key="1">
    <source>
        <dbReference type="ARBA" id="ARBA00004141"/>
    </source>
</evidence>
<evidence type="ECO:0000256" key="9">
    <source>
        <dbReference type="ARBA" id="ARBA00022989"/>
    </source>
</evidence>
<feature type="signal peptide" evidence="18">
    <location>
        <begin position="1"/>
        <end position="22"/>
    </location>
</feature>
<keyword evidence="11 17" id="KW-0472">Membrane</keyword>
<feature type="region of interest" description="Disordered" evidence="16">
    <location>
        <begin position="277"/>
        <end position="308"/>
    </location>
</feature>
<dbReference type="PANTHER" id="PTHR22888:SF9">
    <property type="entry name" value="CYTOCHROME C OXIDASE SUBUNIT 2"/>
    <property type="match status" value="1"/>
</dbReference>
<dbReference type="AlphaFoldDB" id="A0A8J4H8A7"/>
<evidence type="ECO:0000256" key="15">
    <source>
        <dbReference type="RuleBase" id="RU004024"/>
    </source>
</evidence>
<comment type="caution">
    <text evidence="21">The sequence shown here is derived from an EMBL/GenBank/DDBJ whole genome shotgun (WGS) entry which is preliminary data.</text>
</comment>
<dbReference type="InterPro" id="IPR008972">
    <property type="entry name" value="Cupredoxin"/>
</dbReference>
<dbReference type="EC" id="7.1.1.9" evidence="15"/>
<keyword evidence="18" id="KW-0732">Signal</keyword>
<accession>A0A8J4H8A7</accession>
<dbReference type="Pfam" id="PF02790">
    <property type="entry name" value="COX2_TM"/>
    <property type="match status" value="1"/>
</dbReference>
<comment type="catalytic activity">
    <reaction evidence="13 15">
        <text>4 Fe(II)-[cytochrome c] + O2 + 8 H(+)(in) = 4 Fe(III)-[cytochrome c] + 2 H2O + 4 H(+)(out)</text>
        <dbReference type="Rhea" id="RHEA:11436"/>
        <dbReference type="Rhea" id="RHEA-COMP:10350"/>
        <dbReference type="Rhea" id="RHEA-COMP:14399"/>
        <dbReference type="ChEBI" id="CHEBI:15377"/>
        <dbReference type="ChEBI" id="CHEBI:15378"/>
        <dbReference type="ChEBI" id="CHEBI:15379"/>
        <dbReference type="ChEBI" id="CHEBI:29033"/>
        <dbReference type="ChEBI" id="CHEBI:29034"/>
        <dbReference type="EC" id="7.1.1.9"/>
    </reaction>
</comment>
<dbReference type="CDD" id="cd13912">
    <property type="entry name" value="CcO_II_C"/>
    <property type="match status" value="1"/>
</dbReference>
<evidence type="ECO:0000256" key="12">
    <source>
        <dbReference type="ARBA" id="ARBA00024688"/>
    </source>
</evidence>
<evidence type="ECO:0000256" key="8">
    <source>
        <dbReference type="ARBA" id="ARBA00022982"/>
    </source>
</evidence>
<dbReference type="GO" id="GO:0042773">
    <property type="term" value="P:ATP synthesis coupled electron transport"/>
    <property type="evidence" value="ECO:0007669"/>
    <property type="project" value="TreeGrafter"/>
</dbReference>
<evidence type="ECO:0000256" key="6">
    <source>
        <dbReference type="ARBA" id="ARBA00022723"/>
    </source>
</evidence>
<dbReference type="InterPro" id="IPR011759">
    <property type="entry name" value="Cyt_c_oxidase_su2_TM_dom"/>
</dbReference>
<dbReference type="PRINTS" id="PR01166">
    <property type="entry name" value="CYCOXIDASEII"/>
</dbReference>
<evidence type="ECO:0000256" key="17">
    <source>
        <dbReference type="SAM" id="Phobius"/>
    </source>
</evidence>
<evidence type="ECO:0000313" key="21">
    <source>
        <dbReference type="EMBL" id="HGC41808.1"/>
    </source>
</evidence>
<feature type="transmembrane region" description="Helical" evidence="17">
    <location>
        <begin position="73"/>
        <end position="94"/>
    </location>
</feature>
<evidence type="ECO:0000256" key="10">
    <source>
        <dbReference type="ARBA" id="ARBA00023008"/>
    </source>
</evidence>
<evidence type="ECO:0000259" key="19">
    <source>
        <dbReference type="PROSITE" id="PS50857"/>
    </source>
</evidence>
<dbReference type="PROSITE" id="PS50857">
    <property type="entry name" value="COX2_CUA"/>
    <property type="match status" value="1"/>
</dbReference>
<dbReference type="InterPro" id="IPR014222">
    <property type="entry name" value="Cyt_c_oxidase_su2"/>
</dbReference>
<feature type="chain" id="PRO_5035227774" description="Cytochrome c oxidase subunit 2" evidence="18">
    <location>
        <begin position="23"/>
        <end position="308"/>
    </location>
</feature>
<comment type="function">
    <text evidence="12 15">Subunits I and II form the functional core of the enzyme complex. Electrons originating in cytochrome c are transferred via heme a and Cu(A) to the binuclear center formed by heme a3 and Cu(B).</text>
</comment>
<evidence type="ECO:0000256" key="13">
    <source>
        <dbReference type="ARBA" id="ARBA00047816"/>
    </source>
</evidence>
<dbReference type="NCBIfam" id="TIGR02866">
    <property type="entry name" value="CoxB"/>
    <property type="match status" value="1"/>
</dbReference>
<dbReference type="InterPro" id="IPR045187">
    <property type="entry name" value="CcO_II"/>
</dbReference>
<protein>
    <recommendedName>
        <fullName evidence="15">Cytochrome c oxidase subunit 2</fullName>
        <ecNumber evidence="15">7.1.1.9</ecNumber>
    </recommendedName>
</protein>
<dbReference type="SUPFAM" id="SSF81464">
    <property type="entry name" value="Cytochrome c oxidase subunit II-like, transmembrane region"/>
    <property type="match status" value="1"/>
</dbReference>
<keyword evidence="10 15" id="KW-0186">Copper</keyword>
<keyword evidence="9 17" id="KW-1133">Transmembrane helix</keyword>
<evidence type="ECO:0000256" key="4">
    <source>
        <dbReference type="ARBA" id="ARBA00022660"/>
    </source>
</evidence>
<evidence type="ECO:0000256" key="2">
    <source>
        <dbReference type="ARBA" id="ARBA00007866"/>
    </source>
</evidence>
<keyword evidence="5 14" id="KW-0812">Transmembrane</keyword>
<evidence type="ECO:0000256" key="14">
    <source>
        <dbReference type="RuleBase" id="RU000456"/>
    </source>
</evidence>
<evidence type="ECO:0000256" key="3">
    <source>
        <dbReference type="ARBA" id="ARBA00022448"/>
    </source>
</evidence>
<feature type="domain" description="Cytochrome oxidase subunit II copper A binding" evidence="19">
    <location>
        <begin position="144"/>
        <end position="277"/>
    </location>
</feature>
<dbReference type="PANTHER" id="PTHR22888">
    <property type="entry name" value="CYTOCHROME C OXIDASE, SUBUNIT II"/>
    <property type="match status" value="1"/>
</dbReference>
<dbReference type="GO" id="GO:0005507">
    <property type="term" value="F:copper ion binding"/>
    <property type="evidence" value="ECO:0007669"/>
    <property type="project" value="InterPro"/>
</dbReference>
<gene>
    <name evidence="21" type="primary">coxB</name>
    <name evidence="21" type="ORF">ENY07_01090</name>
</gene>
<feature type="transmembrane region" description="Helical" evidence="17">
    <location>
        <begin position="115"/>
        <end position="137"/>
    </location>
</feature>
<evidence type="ECO:0000259" key="20">
    <source>
        <dbReference type="PROSITE" id="PS50999"/>
    </source>
</evidence>
<dbReference type="InterPro" id="IPR002429">
    <property type="entry name" value="CcO_II-like_C"/>
</dbReference>
<comment type="cofactor">
    <cofactor evidence="15">
        <name>Cu cation</name>
        <dbReference type="ChEBI" id="CHEBI:23378"/>
    </cofactor>
    <text evidence="15">Binds a copper A center.</text>
</comment>
<evidence type="ECO:0000256" key="18">
    <source>
        <dbReference type="SAM" id="SignalP"/>
    </source>
</evidence>
<dbReference type="EMBL" id="DTQM01000020">
    <property type="protein sequence ID" value="HGC41808.1"/>
    <property type="molecule type" value="Genomic_DNA"/>
</dbReference>
<dbReference type="SUPFAM" id="SSF49503">
    <property type="entry name" value="Cupredoxins"/>
    <property type="match status" value="1"/>
</dbReference>
<keyword evidence="8 14" id="KW-0249">Electron transport</keyword>
<dbReference type="GO" id="GO:0004129">
    <property type="term" value="F:cytochrome-c oxidase activity"/>
    <property type="evidence" value="ECO:0007669"/>
    <property type="project" value="UniProtKB-EC"/>
</dbReference>
<keyword evidence="7" id="KW-1278">Translocase</keyword>
<evidence type="ECO:0000256" key="11">
    <source>
        <dbReference type="ARBA" id="ARBA00023136"/>
    </source>
</evidence>
<reference evidence="21" key="1">
    <citation type="journal article" date="2020" name="mSystems">
        <title>Genome- and Community-Level Interaction Insights into Carbon Utilization and Element Cycling Functions of Hydrothermarchaeota in Hydrothermal Sediment.</title>
        <authorList>
            <person name="Zhou Z."/>
            <person name="Liu Y."/>
            <person name="Xu W."/>
            <person name="Pan J."/>
            <person name="Luo Z.H."/>
            <person name="Li M."/>
        </authorList>
    </citation>
    <scope>NUCLEOTIDE SEQUENCE</scope>
    <source>
        <strain evidence="21">SpSt-997</strain>
    </source>
</reference>
<keyword evidence="21" id="KW-0560">Oxidoreductase</keyword>
<comment type="similarity">
    <text evidence="2 14">Belongs to the cytochrome c oxidase subunit 2 family.</text>
</comment>
<sequence>MRILGRRCAVLLATLSFLFAPAQVMWAGRALAQAAGAQAAGEASAVHAPTPWEMAMQPGFSPVKRDIIDLHDLVLVIITLITLFVGALLVWVMLRYNAKRNPDPSRVSHNTLIEVLWTVLPILILVVIAIPSFRLVYYEDRTHDPALTIKVTGHQWYWEYTYPDQGNLDIESRIIPDGQLKPGQMRLLEVDNPLVVPAGKDIRILTTSSDVIHSFFIPSLGVQRYAIPGRTIETWVRVDKPGRFYGECNQVCGMNHSQMPIVVEALSEQDFKSWTEKAKAAQQTSENGISAPETPRFAAAGGLLDQAR</sequence>
<keyword evidence="6 15" id="KW-0479">Metal-binding</keyword>
<dbReference type="Gene3D" id="1.10.287.90">
    <property type="match status" value="1"/>
</dbReference>
<organism evidence="21">
    <name type="scientific">Acidicaldus sp</name>
    <dbReference type="NCBI Taxonomy" id="1872105"/>
    <lineage>
        <taxon>Bacteria</taxon>
        <taxon>Pseudomonadati</taxon>
        <taxon>Pseudomonadota</taxon>
        <taxon>Alphaproteobacteria</taxon>
        <taxon>Acetobacterales</taxon>
        <taxon>Acetobacteraceae</taxon>
        <taxon>Acidicaldus</taxon>
    </lineage>
</organism>
<dbReference type="PROSITE" id="PS50999">
    <property type="entry name" value="COX2_TM"/>
    <property type="match status" value="1"/>
</dbReference>
<dbReference type="GO" id="GO:0016491">
    <property type="term" value="F:oxidoreductase activity"/>
    <property type="evidence" value="ECO:0007669"/>
    <property type="project" value="UniProtKB-KW"/>
</dbReference>
<dbReference type="InterPro" id="IPR001505">
    <property type="entry name" value="Copper_CuA"/>
</dbReference>
<dbReference type="Pfam" id="PF00116">
    <property type="entry name" value="COX2"/>
    <property type="match status" value="1"/>
</dbReference>
<dbReference type="Gene3D" id="2.60.40.420">
    <property type="entry name" value="Cupredoxins - blue copper proteins"/>
    <property type="match status" value="1"/>
</dbReference>
<evidence type="ECO:0000256" key="7">
    <source>
        <dbReference type="ARBA" id="ARBA00022967"/>
    </source>
</evidence>